<feature type="transmembrane region" description="Helical" evidence="6">
    <location>
        <begin position="110"/>
        <end position="130"/>
    </location>
</feature>
<sequence>MAASNPAQYAKLGKEEGEQSDAKNIRPGELNQPVRVPELELKRCVTCWQVLPPDFEPPLDEAWGPGLPASSGVLKTPRAVCWTGLLCPCVLFGRNAEALRGVPWMRACTCHAICVEGGIALAILTAVFHGVLTPDWISYIGEGLWNGWILCSAFYFLRARESLQKKYHLKNSPCNPWPVHCCLHCCANCQEHREMKARLPARSVAPATIVNPPPVQEMSMGEIHPSAAAPEKEAPKAGHDNVEVVPL</sequence>
<dbReference type="PANTHER" id="PTHR15907">
    <property type="entry name" value="DUF614 FAMILY PROTEIN-RELATED"/>
    <property type="match status" value="1"/>
</dbReference>
<evidence type="ECO:0000313" key="7">
    <source>
        <dbReference type="EMBL" id="TVU31691.1"/>
    </source>
</evidence>
<organism evidence="7 8">
    <name type="scientific">Eragrostis curvula</name>
    <name type="common">weeping love grass</name>
    <dbReference type="NCBI Taxonomy" id="38414"/>
    <lineage>
        <taxon>Eukaryota</taxon>
        <taxon>Viridiplantae</taxon>
        <taxon>Streptophyta</taxon>
        <taxon>Embryophyta</taxon>
        <taxon>Tracheophyta</taxon>
        <taxon>Spermatophyta</taxon>
        <taxon>Magnoliopsida</taxon>
        <taxon>Liliopsida</taxon>
        <taxon>Poales</taxon>
        <taxon>Poaceae</taxon>
        <taxon>PACMAD clade</taxon>
        <taxon>Chloridoideae</taxon>
        <taxon>Eragrostideae</taxon>
        <taxon>Eragrostidinae</taxon>
        <taxon>Eragrostis</taxon>
    </lineage>
</organism>
<dbReference type="OrthoDB" id="1045822at2759"/>
<dbReference type="NCBIfam" id="TIGR01571">
    <property type="entry name" value="A_thal_Cys_rich"/>
    <property type="match status" value="1"/>
</dbReference>
<evidence type="ECO:0000256" key="1">
    <source>
        <dbReference type="ARBA" id="ARBA00004370"/>
    </source>
</evidence>
<evidence type="ECO:0000313" key="8">
    <source>
        <dbReference type="Proteomes" id="UP000324897"/>
    </source>
</evidence>
<dbReference type="Proteomes" id="UP000324897">
    <property type="component" value="Chromosome 1"/>
</dbReference>
<evidence type="ECO:0008006" key="9">
    <source>
        <dbReference type="Google" id="ProtNLM"/>
    </source>
</evidence>
<reference evidence="7 8" key="1">
    <citation type="journal article" date="2019" name="Sci. Rep.">
        <title>A high-quality genome of Eragrostis curvula grass provides insights into Poaceae evolution and supports new strategies to enhance forage quality.</title>
        <authorList>
            <person name="Carballo J."/>
            <person name="Santos B.A.C.M."/>
            <person name="Zappacosta D."/>
            <person name="Garbus I."/>
            <person name="Selva J.P."/>
            <person name="Gallo C.A."/>
            <person name="Diaz A."/>
            <person name="Albertini E."/>
            <person name="Caccamo M."/>
            <person name="Echenique V."/>
        </authorList>
    </citation>
    <scope>NUCLEOTIDE SEQUENCE [LARGE SCALE GENOMIC DNA]</scope>
    <source>
        <strain evidence="8">cv. Victoria</strain>
        <tissue evidence="7">Leaf</tissue>
    </source>
</reference>
<keyword evidence="4 6" id="KW-0472">Membrane</keyword>
<keyword evidence="8" id="KW-1185">Reference proteome</keyword>
<evidence type="ECO:0000256" key="4">
    <source>
        <dbReference type="ARBA" id="ARBA00023136"/>
    </source>
</evidence>
<name>A0A5J9V892_9POAL</name>
<proteinExistence type="predicted"/>
<dbReference type="Gramene" id="TVU31691">
    <property type="protein sequence ID" value="TVU31691"/>
    <property type="gene ID" value="EJB05_23389"/>
</dbReference>
<feature type="compositionally biased region" description="Basic and acidic residues" evidence="5">
    <location>
        <begin position="12"/>
        <end position="26"/>
    </location>
</feature>
<evidence type="ECO:0000256" key="5">
    <source>
        <dbReference type="SAM" id="MobiDB-lite"/>
    </source>
</evidence>
<dbReference type="GO" id="GO:0016020">
    <property type="term" value="C:membrane"/>
    <property type="evidence" value="ECO:0007669"/>
    <property type="project" value="UniProtKB-SubCell"/>
</dbReference>
<dbReference type="InterPro" id="IPR006461">
    <property type="entry name" value="PLAC_motif_containing"/>
</dbReference>
<dbReference type="EMBL" id="RWGY01000011">
    <property type="protein sequence ID" value="TVU31691.1"/>
    <property type="molecule type" value="Genomic_DNA"/>
</dbReference>
<dbReference type="Pfam" id="PF04749">
    <property type="entry name" value="PLAC8"/>
    <property type="match status" value="1"/>
</dbReference>
<keyword evidence="2 6" id="KW-0812">Transmembrane</keyword>
<comment type="caution">
    <text evidence="7">The sequence shown here is derived from an EMBL/GenBank/DDBJ whole genome shotgun (WGS) entry which is preliminary data.</text>
</comment>
<evidence type="ECO:0000256" key="6">
    <source>
        <dbReference type="SAM" id="Phobius"/>
    </source>
</evidence>
<accession>A0A5J9V892</accession>
<protein>
    <recommendedName>
        <fullName evidence="9">Cell number regulator 6</fullName>
    </recommendedName>
</protein>
<keyword evidence="3 6" id="KW-1133">Transmembrane helix</keyword>
<gene>
    <name evidence="7" type="ORF">EJB05_23389</name>
</gene>
<evidence type="ECO:0000256" key="2">
    <source>
        <dbReference type="ARBA" id="ARBA00022692"/>
    </source>
</evidence>
<evidence type="ECO:0000256" key="3">
    <source>
        <dbReference type="ARBA" id="ARBA00022989"/>
    </source>
</evidence>
<feature type="region of interest" description="Disordered" evidence="5">
    <location>
        <begin position="1"/>
        <end position="29"/>
    </location>
</feature>
<comment type="subcellular location">
    <subcellularLocation>
        <location evidence="1">Membrane</location>
    </subcellularLocation>
</comment>
<dbReference type="AlphaFoldDB" id="A0A5J9V892"/>
<feature type="transmembrane region" description="Helical" evidence="6">
    <location>
        <begin position="136"/>
        <end position="157"/>
    </location>
</feature>